<dbReference type="InterPro" id="IPR001099">
    <property type="entry name" value="Chalcone/stilbene_synt_N"/>
</dbReference>
<comment type="caution">
    <text evidence="7">The sequence shown here is derived from an EMBL/GenBank/DDBJ whole genome shotgun (WGS) entry which is preliminary data.</text>
</comment>
<evidence type="ECO:0000313" key="7">
    <source>
        <dbReference type="EMBL" id="GAE29474.1"/>
    </source>
</evidence>
<feature type="domain" description="Chalcone/stilbene synthase N-terminal" evidence="5">
    <location>
        <begin position="63"/>
        <end position="206"/>
    </location>
</feature>
<sequence>MPFVASVSRFEPEYTLNQDTTTEFARELFQEDYQDIERLLTVFQNGQIDQRQFAVPIDWFQKEHSLKERNDLYIQLATQYSVKAIEKCLNQPFFFKKTIEYERIDAIVCVTSSGMSTPSLDARIMNHLPFSPHTKRIPLWGLGCAGGTAGVSRAYEYCRAFPEQNVLVVCVELCSLTFQRKDRSKSNLVGTSLFADGIACTLICGDDSNVASDLNQKQIPFVISTESTLMPHSEDVMGWDVKDSGLHVVFSRSIPAIIRQWLQPTVFSFLDKVDLKIEDISEFIAHPGGKKVLDAYIECLHINEVLLTESKDVLRKHGNMSSPTVLYVLERIMKKDHQEGEYGLMASLGPGFCSEMVLMQWRGMNEG</sequence>
<dbReference type="Pfam" id="PF00195">
    <property type="entry name" value="Chal_sti_synt_N"/>
    <property type="match status" value="1"/>
</dbReference>
<dbReference type="CDD" id="cd00831">
    <property type="entry name" value="CHS_like"/>
    <property type="match status" value="1"/>
</dbReference>
<accession>W4QDQ5</accession>
<dbReference type="EMBL" id="BAUU01000005">
    <property type="protein sequence ID" value="GAE29474.1"/>
    <property type="molecule type" value="Genomic_DNA"/>
</dbReference>
<proteinExistence type="inferred from homology"/>
<evidence type="ECO:0000256" key="4">
    <source>
        <dbReference type="PIRSR" id="PIRSR000451-1"/>
    </source>
</evidence>
<evidence type="ECO:0000256" key="3">
    <source>
        <dbReference type="ARBA" id="ARBA00023315"/>
    </source>
</evidence>
<dbReference type="RefSeq" id="WP_035341151.1">
    <property type="nucleotide sequence ID" value="NZ_BAUU01000005.1"/>
</dbReference>
<reference evidence="7" key="1">
    <citation type="journal article" date="2014" name="Genome Announc.">
        <title>Draft Genome Sequences of Three Alkaliphilic Bacillus Strains, Bacillus wakoensis JCM 9140T, Bacillus akibai JCM 9157T, and Bacillus hemicellulosilyticus JCM 9152T.</title>
        <authorList>
            <person name="Yuki M."/>
            <person name="Oshima K."/>
            <person name="Suda W."/>
            <person name="Oshida Y."/>
            <person name="Kitamura K."/>
            <person name="Iida T."/>
            <person name="Hattori M."/>
            <person name="Ohkuma M."/>
        </authorList>
    </citation>
    <scope>NUCLEOTIDE SEQUENCE [LARGE SCALE GENOMIC DNA]</scope>
    <source>
        <strain evidence="7">JCM 9152</strain>
    </source>
</reference>
<evidence type="ECO:0000259" key="6">
    <source>
        <dbReference type="Pfam" id="PF02797"/>
    </source>
</evidence>
<dbReference type="Gene3D" id="3.40.47.10">
    <property type="match status" value="2"/>
</dbReference>
<feature type="domain" description="Chalcone/stilbene synthase C-terminal" evidence="6">
    <location>
        <begin position="224"/>
        <end position="360"/>
    </location>
</feature>
<dbReference type="GO" id="GO:0030639">
    <property type="term" value="P:polyketide biosynthetic process"/>
    <property type="evidence" value="ECO:0007669"/>
    <property type="project" value="TreeGrafter"/>
</dbReference>
<protein>
    <submittedName>
        <fullName evidence="7">Chalcone synthase</fullName>
    </submittedName>
</protein>
<dbReference type="PANTHER" id="PTHR11877:SF99">
    <property type="entry name" value="1,3,6,8-TETRAHYDROXYNAPHTHALENE SYNTHASE"/>
    <property type="match status" value="1"/>
</dbReference>
<dbReference type="OrthoDB" id="9786288at2"/>
<dbReference type="SUPFAM" id="SSF53901">
    <property type="entry name" value="Thiolase-like"/>
    <property type="match status" value="2"/>
</dbReference>
<evidence type="ECO:0000313" key="8">
    <source>
        <dbReference type="Proteomes" id="UP000018895"/>
    </source>
</evidence>
<feature type="active site" description="Acyl-thioester intermediate" evidence="4">
    <location>
        <position position="144"/>
    </location>
</feature>
<dbReference type="InterPro" id="IPR012328">
    <property type="entry name" value="Chalcone/stilbene_synt_C"/>
</dbReference>
<name>W4QDQ5_9BACI</name>
<evidence type="ECO:0000256" key="1">
    <source>
        <dbReference type="ARBA" id="ARBA00005531"/>
    </source>
</evidence>
<evidence type="ECO:0000259" key="5">
    <source>
        <dbReference type="Pfam" id="PF00195"/>
    </source>
</evidence>
<dbReference type="AlphaFoldDB" id="W4QDQ5"/>
<dbReference type="PANTHER" id="PTHR11877">
    <property type="entry name" value="HYDROXYMETHYLGLUTARYL-COA SYNTHASE"/>
    <property type="match status" value="1"/>
</dbReference>
<dbReference type="STRING" id="1236971.JCM9152_834"/>
<keyword evidence="2" id="KW-0808">Transferase</keyword>
<evidence type="ECO:0000256" key="2">
    <source>
        <dbReference type="ARBA" id="ARBA00022679"/>
    </source>
</evidence>
<dbReference type="PIRSF" id="PIRSF000451">
    <property type="entry name" value="PKS_III"/>
    <property type="match status" value="1"/>
</dbReference>
<keyword evidence="3" id="KW-0012">Acyltransferase</keyword>
<dbReference type="InterPro" id="IPR011141">
    <property type="entry name" value="Polyketide_synthase_type-III"/>
</dbReference>
<dbReference type="Proteomes" id="UP000018895">
    <property type="component" value="Unassembled WGS sequence"/>
</dbReference>
<gene>
    <name evidence="7" type="ORF">JCM9152_834</name>
</gene>
<dbReference type="GO" id="GO:0016747">
    <property type="term" value="F:acyltransferase activity, transferring groups other than amino-acyl groups"/>
    <property type="evidence" value="ECO:0007669"/>
    <property type="project" value="InterPro"/>
</dbReference>
<comment type="similarity">
    <text evidence="1">Belongs to the thiolase-like superfamily. Chalcone/stilbene synthases family.</text>
</comment>
<keyword evidence="8" id="KW-1185">Reference proteome</keyword>
<dbReference type="InterPro" id="IPR016039">
    <property type="entry name" value="Thiolase-like"/>
</dbReference>
<dbReference type="Pfam" id="PF02797">
    <property type="entry name" value="Chal_sti_synt_C"/>
    <property type="match status" value="1"/>
</dbReference>
<organism evidence="7 8">
    <name type="scientific">Halalkalibacter hemicellulosilyticusJCM 9152</name>
    <dbReference type="NCBI Taxonomy" id="1236971"/>
    <lineage>
        <taxon>Bacteria</taxon>
        <taxon>Bacillati</taxon>
        <taxon>Bacillota</taxon>
        <taxon>Bacilli</taxon>
        <taxon>Bacillales</taxon>
        <taxon>Bacillaceae</taxon>
        <taxon>Halalkalibacter</taxon>
    </lineage>
</organism>